<sequence length="179" mass="18432">MGARNHVRWGAVVLFVAALLITPAVGAVGAQSGACQADGARKLCLVDAGVETDSIVAGQSTELSATVENVGEERATALVLLNVASPSDETNSYELRSRSLAPGETLTVTQEVDASTVGTHAMQVIVYSDGYEHRYDASEPMSVTVEAKGLGGPIDAPDYALGALVGSLAVAGGVVYRRR</sequence>
<protein>
    <recommendedName>
        <fullName evidence="4">CARDB domain-containing protein</fullName>
    </recommendedName>
</protein>
<evidence type="ECO:0000313" key="3">
    <source>
        <dbReference type="Proteomes" id="UP001596461"/>
    </source>
</evidence>
<keyword evidence="1" id="KW-0812">Transmembrane</keyword>
<dbReference type="Gene3D" id="2.60.40.10">
    <property type="entry name" value="Immunoglobulins"/>
    <property type="match status" value="1"/>
</dbReference>
<keyword evidence="3" id="KW-1185">Reference proteome</keyword>
<feature type="transmembrane region" description="Helical" evidence="1">
    <location>
        <begin position="159"/>
        <end position="176"/>
    </location>
</feature>
<accession>A0ABD5W9M1</accession>
<dbReference type="RefSeq" id="WP_284031847.1">
    <property type="nucleotide sequence ID" value="NZ_CP126154.1"/>
</dbReference>
<proteinExistence type="predicted"/>
<evidence type="ECO:0008006" key="4">
    <source>
        <dbReference type="Google" id="ProtNLM"/>
    </source>
</evidence>
<evidence type="ECO:0000256" key="1">
    <source>
        <dbReference type="SAM" id="Phobius"/>
    </source>
</evidence>
<reference evidence="2 3" key="1">
    <citation type="journal article" date="2019" name="Int. J. Syst. Evol. Microbiol.">
        <title>The Global Catalogue of Microorganisms (GCM) 10K type strain sequencing project: providing services to taxonomists for standard genome sequencing and annotation.</title>
        <authorList>
            <consortium name="The Broad Institute Genomics Platform"/>
            <consortium name="The Broad Institute Genome Sequencing Center for Infectious Disease"/>
            <person name="Wu L."/>
            <person name="Ma J."/>
        </authorList>
    </citation>
    <scope>NUCLEOTIDE SEQUENCE [LARGE SCALE GENOMIC DNA]</scope>
    <source>
        <strain evidence="2 3">DT31</strain>
    </source>
</reference>
<dbReference type="AlphaFoldDB" id="A0ABD5W9M1"/>
<keyword evidence="1" id="KW-1133">Transmembrane helix</keyword>
<dbReference type="EMBL" id="JBHTAH010000001">
    <property type="protein sequence ID" value="MFC7068041.1"/>
    <property type="molecule type" value="Genomic_DNA"/>
</dbReference>
<organism evidence="2 3">
    <name type="scientific">Halobaculum lipolyticum</name>
    <dbReference type="NCBI Taxonomy" id="3032001"/>
    <lineage>
        <taxon>Archaea</taxon>
        <taxon>Methanobacteriati</taxon>
        <taxon>Methanobacteriota</taxon>
        <taxon>Stenosarchaea group</taxon>
        <taxon>Halobacteria</taxon>
        <taxon>Halobacteriales</taxon>
        <taxon>Haloferacaceae</taxon>
        <taxon>Halobaculum</taxon>
    </lineage>
</organism>
<dbReference type="GeneID" id="81123657"/>
<comment type="caution">
    <text evidence="2">The sequence shown here is derived from an EMBL/GenBank/DDBJ whole genome shotgun (WGS) entry which is preliminary data.</text>
</comment>
<gene>
    <name evidence="2" type="ORF">ACFQL9_00165</name>
</gene>
<name>A0ABD5W9M1_9EURY</name>
<keyword evidence="1" id="KW-0472">Membrane</keyword>
<dbReference type="Proteomes" id="UP001596461">
    <property type="component" value="Unassembled WGS sequence"/>
</dbReference>
<evidence type="ECO:0000313" key="2">
    <source>
        <dbReference type="EMBL" id="MFC7068041.1"/>
    </source>
</evidence>
<dbReference type="InterPro" id="IPR013783">
    <property type="entry name" value="Ig-like_fold"/>
</dbReference>